<keyword evidence="3 5" id="KW-1133">Transmembrane helix</keyword>
<evidence type="ECO:0000256" key="4">
    <source>
        <dbReference type="ARBA" id="ARBA00023136"/>
    </source>
</evidence>
<feature type="transmembrane region" description="Helical" evidence="5">
    <location>
        <begin position="332"/>
        <end position="354"/>
    </location>
</feature>
<feature type="transmembrane region" description="Helical" evidence="5">
    <location>
        <begin position="61"/>
        <end position="78"/>
    </location>
</feature>
<organism evidence="7">
    <name type="scientific">Caldithrix abyssi</name>
    <dbReference type="NCBI Taxonomy" id="187145"/>
    <lineage>
        <taxon>Bacteria</taxon>
        <taxon>Pseudomonadati</taxon>
        <taxon>Calditrichota</taxon>
        <taxon>Calditrichia</taxon>
        <taxon>Calditrichales</taxon>
        <taxon>Calditrichaceae</taxon>
        <taxon>Caldithrix</taxon>
    </lineage>
</organism>
<feature type="transmembrane region" description="Helical" evidence="5">
    <location>
        <begin position="397"/>
        <end position="420"/>
    </location>
</feature>
<proteinExistence type="predicted"/>
<dbReference type="EMBL" id="DRQG01000015">
    <property type="protein sequence ID" value="HGY54332.1"/>
    <property type="molecule type" value="Genomic_DNA"/>
</dbReference>
<dbReference type="Gene3D" id="1.20.1530.20">
    <property type="match status" value="1"/>
</dbReference>
<dbReference type="AlphaFoldDB" id="A0A7V4WUE8"/>
<feature type="transmembrane region" description="Helical" evidence="5">
    <location>
        <begin position="184"/>
        <end position="208"/>
    </location>
</feature>
<evidence type="ECO:0000259" key="6">
    <source>
        <dbReference type="Pfam" id="PF00999"/>
    </source>
</evidence>
<evidence type="ECO:0000256" key="5">
    <source>
        <dbReference type="SAM" id="Phobius"/>
    </source>
</evidence>
<feature type="transmembrane region" description="Helical" evidence="5">
    <location>
        <begin position="228"/>
        <end position="247"/>
    </location>
</feature>
<protein>
    <recommendedName>
        <fullName evidence="6">Cation/H+ exchanger transmembrane domain-containing protein</fullName>
    </recommendedName>
</protein>
<feature type="transmembrane region" description="Helical" evidence="5">
    <location>
        <begin position="259"/>
        <end position="289"/>
    </location>
</feature>
<dbReference type="PANTHER" id="PTHR43021:SF2">
    <property type="entry name" value="CATION_H+ EXCHANGER DOMAIN-CONTAINING PROTEIN"/>
    <property type="match status" value="1"/>
</dbReference>
<feature type="transmembrane region" description="Helical" evidence="5">
    <location>
        <begin position="143"/>
        <end position="164"/>
    </location>
</feature>
<feature type="domain" description="Cation/H+ exchanger transmembrane" evidence="6">
    <location>
        <begin position="43"/>
        <end position="417"/>
    </location>
</feature>
<dbReference type="Proteomes" id="UP000885779">
    <property type="component" value="Unassembled WGS sequence"/>
</dbReference>
<feature type="transmembrane region" description="Helical" evidence="5">
    <location>
        <begin position="366"/>
        <end position="385"/>
    </location>
</feature>
<feature type="transmembrane region" description="Helical" evidence="5">
    <location>
        <begin position="115"/>
        <end position="137"/>
    </location>
</feature>
<keyword evidence="2 5" id="KW-0812">Transmembrane</keyword>
<dbReference type="PANTHER" id="PTHR43021">
    <property type="entry name" value="NA(+)/H(+) ANTIPORTER-RELATED"/>
    <property type="match status" value="1"/>
</dbReference>
<feature type="transmembrane region" description="Helical" evidence="5">
    <location>
        <begin position="84"/>
        <end position="103"/>
    </location>
</feature>
<evidence type="ECO:0000256" key="1">
    <source>
        <dbReference type="ARBA" id="ARBA00004141"/>
    </source>
</evidence>
<name>A0A7V4WUE8_CALAY</name>
<dbReference type="InterPro" id="IPR038770">
    <property type="entry name" value="Na+/solute_symporter_sf"/>
</dbReference>
<dbReference type="GO" id="GO:1902600">
    <property type="term" value="P:proton transmembrane transport"/>
    <property type="evidence" value="ECO:0007669"/>
    <property type="project" value="InterPro"/>
</dbReference>
<dbReference type="InterPro" id="IPR006153">
    <property type="entry name" value="Cation/H_exchanger_TM"/>
</dbReference>
<comment type="subcellular location">
    <subcellularLocation>
        <location evidence="1">Membrane</location>
        <topology evidence="1">Multi-pass membrane protein</topology>
    </subcellularLocation>
</comment>
<keyword evidence="4 5" id="KW-0472">Membrane</keyword>
<dbReference type="GO" id="GO:0016020">
    <property type="term" value="C:membrane"/>
    <property type="evidence" value="ECO:0007669"/>
    <property type="project" value="UniProtKB-SubCell"/>
</dbReference>
<evidence type="ECO:0000256" key="2">
    <source>
        <dbReference type="ARBA" id="ARBA00022692"/>
    </source>
</evidence>
<evidence type="ECO:0000313" key="7">
    <source>
        <dbReference type="EMBL" id="HGY54332.1"/>
    </source>
</evidence>
<feature type="transmembrane region" description="Helical" evidence="5">
    <location>
        <begin position="31"/>
        <end position="49"/>
    </location>
</feature>
<sequence length="430" mass="46539">MKKAISLLIIISALYVTGLLGQHTPDKPFEDATLLTGSVLLAAYLLALMLKDLKLPKLTGYMLLGILFGPAGFNFLNMENMEQLHFLENLALSFIALTAGGELKIQKLKNQLRSITYMITGQIVFVFIGLLSLLILLSNHISFLAGLQENVIIGFAILFAGTAVSKSPATTMGIITELKAKGRITDLVLAITVLKSIFLVLVFPLLIGWSKLYLLEGNALNSALFIDVMLQILSSIGFGVMMGYLIIGYIKYVGKENSLFLLGVAVVITEISSMFSIEILLTSIVAGIVVENLSKEGNRLIRSIEESSLPLYIIFFSFAGAGLHLQTLQKALGLTLFLVTMRMLLLFIGNWAGAKAAKETKQAANLSWLGFIGQAGIAVGLGLLIERSFPGEVGTTFKTILIGSVVINELLGPVFFKYLLVKVKEVGGVK</sequence>
<dbReference type="GO" id="GO:0015297">
    <property type="term" value="F:antiporter activity"/>
    <property type="evidence" value="ECO:0007669"/>
    <property type="project" value="InterPro"/>
</dbReference>
<reference evidence="7" key="1">
    <citation type="journal article" date="2020" name="mSystems">
        <title>Genome- and Community-Level Interaction Insights into Carbon Utilization and Element Cycling Functions of Hydrothermarchaeota in Hydrothermal Sediment.</title>
        <authorList>
            <person name="Zhou Z."/>
            <person name="Liu Y."/>
            <person name="Xu W."/>
            <person name="Pan J."/>
            <person name="Luo Z.H."/>
            <person name="Li M."/>
        </authorList>
    </citation>
    <scope>NUCLEOTIDE SEQUENCE [LARGE SCALE GENOMIC DNA]</scope>
    <source>
        <strain evidence="7">HyVt-577</strain>
    </source>
</reference>
<comment type="caution">
    <text evidence="7">The sequence shown here is derived from an EMBL/GenBank/DDBJ whole genome shotgun (WGS) entry which is preliminary data.</text>
</comment>
<evidence type="ECO:0000256" key="3">
    <source>
        <dbReference type="ARBA" id="ARBA00022989"/>
    </source>
</evidence>
<gene>
    <name evidence="7" type="ORF">ENK44_01395</name>
</gene>
<dbReference type="Pfam" id="PF00999">
    <property type="entry name" value="Na_H_Exchanger"/>
    <property type="match status" value="1"/>
</dbReference>
<accession>A0A7V4WUE8</accession>